<evidence type="ECO:0000259" key="7">
    <source>
        <dbReference type="PROSITE" id="PS50071"/>
    </source>
</evidence>
<dbReference type="InterPro" id="IPR017970">
    <property type="entry name" value="Homeobox_CS"/>
</dbReference>
<dbReference type="AlphaFoldDB" id="A0A9Q1C1G6"/>
<dbReference type="GO" id="GO:0000981">
    <property type="term" value="F:DNA-binding transcription factor activity, RNA polymerase II-specific"/>
    <property type="evidence" value="ECO:0007669"/>
    <property type="project" value="InterPro"/>
</dbReference>
<keyword evidence="9" id="KW-1185">Reference proteome</keyword>
<dbReference type="SUPFAM" id="SSF46689">
    <property type="entry name" value="Homeodomain-like"/>
    <property type="match status" value="1"/>
</dbReference>
<dbReference type="Gene3D" id="1.10.10.60">
    <property type="entry name" value="Homeodomain-like"/>
    <property type="match status" value="1"/>
</dbReference>
<organism evidence="8 9">
    <name type="scientific">Holothuria leucospilota</name>
    <name type="common">Black long sea cucumber</name>
    <name type="synonym">Mertensiothuria leucospilota</name>
    <dbReference type="NCBI Taxonomy" id="206669"/>
    <lineage>
        <taxon>Eukaryota</taxon>
        <taxon>Metazoa</taxon>
        <taxon>Echinodermata</taxon>
        <taxon>Eleutherozoa</taxon>
        <taxon>Echinozoa</taxon>
        <taxon>Holothuroidea</taxon>
        <taxon>Aspidochirotacea</taxon>
        <taxon>Aspidochirotida</taxon>
        <taxon>Holothuriidae</taxon>
        <taxon>Holothuria</taxon>
    </lineage>
</organism>
<comment type="caution">
    <text evidence="8">The sequence shown here is derived from an EMBL/GenBank/DDBJ whole genome shotgun (WGS) entry which is preliminary data.</text>
</comment>
<feature type="compositionally biased region" description="Basic and acidic residues" evidence="6">
    <location>
        <begin position="123"/>
        <end position="138"/>
    </location>
</feature>
<dbReference type="InterPro" id="IPR009057">
    <property type="entry name" value="Homeodomain-like_sf"/>
</dbReference>
<dbReference type="GO" id="GO:0000978">
    <property type="term" value="F:RNA polymerase II cis-regulatory region sequence-specific DNA binding"/>
    <property type="evidence" value="ECO:0007669"/>
    <property type="project" value="TreeGrafter"/>
</dbReference>
<dbReference type="Proteomes" id="UP001152320">
    <property type="component" value="Chromosome 9"/>
</dbReference>
<proteinExistence type="predicted"/>
<evidence type="ECO:0000256" key="4">
    <source>
        <dbReference type="PROSITE-ProRule" id="PRU00108"/>
    </source>
</evidence>
<comment type="subcellular location">
    <subcellularLocation>
        <location evidence="4 5">Nucleus</location>
    </subcellularLocation>
</comment>
<evidence type="ECO:0000256" key="2">
    <source>
        <dbReference type="ARBA" id="ARBA00023155"/>
    </source>
</evidence>
<dbReference type="Pfam" id="PF00046">
    <property type="entry name" value="Homeodomain"/>
    <property type="match status" value="1"/>
</dbReference>
<name>A0A9Q1C1G6_HOLLE</name>
<dbReference type="EMBL" id="JAIZAY010000009">
    <property type="protein sequence ID" value="KAJ8036503.1"/>
    <property type="molecule type" value="Genomic_DNA"/>
</dbReference>
<accession>A0A9Q1C1G6</accession>
<keyword evidence="3 4" id="KW-0539">Nucleus</keyword>
<dbReference type="InterPro" id="IPR001356">
    <property type="entry name" value="HD"/>
</dbReference>
<dbReference type="InterPro" id="IPR020479">
    <property type="entry name" value="HD_metazoa"/>
</dbReference>
<evidence type="ECO:0000256" key="1">
    <source>
        <dbReference type="ARBA" id="ARBA00023125"/>
    </source>
</evidence>
<dbReference type="OrthoDB" id="6159439at2759"/>
<feature type="domain" description="Homeobox" evidence="7">
    <location>
        <begin position="159"/>
        <end position="219"/>
    </location>
</feature>
<dbReference type="PROSITE" id="PS00027">
    <property type="entry name" value="HOMEOBOX_1"/>
    <property type="match status" value="1"/>
</dbReference>
<evidence type="ECO:0000313" key="8">
    <source>
        <dbReference type="EMBL" id="KAJ8036503.1"/>
    </source>
</evidence>
<evidence type="ECO:0000256" key="3">
    <source>
        <dbReference type="ARBA" id="ARBA00023242"/>
    </source>
</evidence>
<evidence type="ECO:0000256" key="5">
    <source>
        <dbReference type="RuleBase" id="RU000682"/>
    </source>
</evidence>
<dbReference type="PRINTS" id="PR00024">
    <property type="entry name" value="HOMEOBOX"/>
</dbReference>
<dbReference type="PROSITE" id="PS50071">
    <property type="entry name" value="HOMEOBOX_2"/>
    <property type="match status" value="1"/>
</dbReference>
<evidence type="ECO:0000313" key="9">
    <source>
        <dbReference type="Proteomes" id="UP001152320"/>
    </source>
</evidence>
<dbReference type="PANTHER" id="PTHR45664:SF18">
    <property type="entry name" value="HOMEOBOX PROTEIN HOX3"/>
    <property type="match status" value="1"/>
</dbReference>
<gene>
    <name evidence="8" type="ORF">HOLleu_20502</name>
</gene>
<evidence type="ECO:0000256" key="6">
    <source>
        <dbReference type="SAM" id="MobiDB-lite"/>
    </source>
</evidence>
<dbReference type="SMART" id="SM00389">
    <property type="entry name" value="HOX"/>
    <property type="match status" value="1"/>
</dbReference>
<feature type="compositionally biased region" description="Polar residues" evidence="6">
    <location>
        <begin position="139"/>
        <end position="159"/>
    </location>
</feature>
<keyword evidence="1 4" id="KW-0238">DNA-binding</keyword>
<feature type="region of interest" description="Disordered" evidence="6">
    <location>
        <begin position="123"/>
        <end position="162"/>
    </location>
</feature>
<reference evidence="8" key="1">
    <citation type="submission" date="2021-10" db="EMBL/GenBank/DDBJ databases">
        <title>Tropical sea cucumber genome reveals ecological adaptation and Cuvierian tubules defense mechanism.</title>
        <authorList>
            <person name="Chen T."/>
        </authorList>
    </citation>
    <scope>NUCLEOTIDE SEQUENCE</scope>
    <source>
        <strain evidence="8">Nanhai2018</strain>
        <tissue evidence="8">Muscle</tissue>
    </source>
</reference>
<keyword evidence="2 4" id="KW-0371">Homeobox</keyword>
<protein>
    <submittedName>
        <fullName evidence="8">Homeobox protein Hox-B3a</fullName>
    </submittedName>
</protein>
<dbReference type="CDD" id="cd00086">
    <property type="entry name" value="homeodomain"/>
    <property type="match status" value="1"/>
</dbReference>
<sequence>MEEFYDHSQYPVATCYVGMTRNTTDVPSSLNTSFVGDTRPSHSGLDKAGHPFMKQTDPYFNGQTSGKIVLQNGRSGRALRYPEGGLGLRNDSCEPLCSPSKARNLGSTDDEKKFFSWMIEARTHSQDHHQSEKKESRNSDSNLDNAKSKTKQYSGNKSLSSKRNRTAFTSMQLVELEKEFLFNRYLHRSRRIEMASTLKLSERQIKIWFQNRRMKLKREVKESKRTKQNQMASPQPNVQIPFGSSGFIFGVQTTEGSFLEQRDYYYTGYPRLPYPHEYSVNTSSTPAFTEL</sequence>
<dbReference type="PANTHER" id="PTHR45664">
    <property type="entry name" value="PROTEIN ZERKNUELLT 1-RELATED"/>
    <property type="match status" value="1"/>
</dbReference>
<dbReference type="GO" id="GO:0005634">
    <property type="term" value="C:nucleus"/>
    <property type="evidence" value="ECO:0007669"/>
    <property type="project" value="UniProtKB-SubCell"/>
</dbReference>
<feature type="DNA-binding region" description="Homeobox" evidence="4">
    <location>
        <begin position="161"/>
        <end position="220"/>
    </location>
</feature>